<dbReference type="PRINTS" id="PR01035">
    <property type="entry name" value="TCRTETA"/>
</dbReference>
<name>D5XFB1_THEPJ</name>
<feature type="transmembrane region" description="Helical" evidence="8">
    <location>
        <begin position="371"/>
        <end position="391"/>
    </location>
</feature>
<evidence type="ECO:0000256" key="5">
    <source>
        <dbReference type="ARBA" id="ARBA00022692"/>
    </source>
</evidence>
<dbReference type="InterPro" id="IPR011701">
    <property type="entry name" value="MFS"/>
</dbReference>
<keyword evidence="6 8" id="KW-1133">Transmembrane helix</keyword>
<feature type="transmembrane region" description="Helical" evidence="8">
    <location>
        <begin position="6"/>
        <end position="30"/>
    </location>
</feature>
<reference evidence="10 11" key="1">
    <citation type="submission" date="2010-05" db="EMBL/GenBank/DDBJ databases">
        <title>Complete sequence of Thermincola sp. JR.</title>
        <authorList>
            <consortium name="US DOE Joint Genome Institute"/>
            <person name="Lucas S."/>
            <person name="Copeland A."/>
            <person name="Lapidus A."/>
            <person name="Cheng J.-F."/>
            <person name="Bruce D."/>
            <person name="Goodwin L."/>
            <person name="Pitluck S."/>
            <person name="Chertkov O."/>
            <person name="Detter J.C."/>
            <person name="Han C."/>
            <person name="Tapia R."/>
            <person name="Land M."/>
            <person name="Hauser L."/>
            <person name="Kyrpides N."/>
            <person name="Mikhailova N."/>
            <person name="Hazen T.C."/>
            <person name="Woyke T."/>
        </authorList>
    </citation>
    <scope>NUCLEOTIDE SEQUENCE [LARGE SCALE GENOMIC DNA]</scope>
    <source>
        <strain evidence="10 11">JR</strain>
    </source>
</reference>
<comment type="subcellular location">
    <subcellularLocation>
        <location evidence="1">Cell membrane</location>
        <topology evidence="1">Multi-pass membrane protein</topology>
    </subcellularLocation>
</comment>
<dbReference type="AlphaFoldDB" id="D5XFB1"/>
<dbReference type="STRING" id="635013.TherJR_1478"/>
<keyword evidence="11" id="KW-1185">Reference proteome</keyword>
<dbReference type="InterPro" id="IPR036259">
    <property type="entry name" value="MFS_trans_sf"/>
</dbReference>
<evidence type="ECO:0000256" key="1">
    <source>
        <dbReference type="ARBA" id="ARBA00004651"/>
    </source>
</evidence>
<evidence type="ECO:0000256" key="3">
    <source>
        <dbReference type="ARBA" id="ARBA00022448"/>
    </source>
</evidence>
<dbReference type="InterPro" id="IPR020846">
    <property type="entry name" value="MFS_dom"/>
</dbReference>
<evidence type="ECO:0000256" key="7">
    <source>
        <dbReference type="ARBA" id="ARBA00023136"/>
    </source>
</evidence>
<evidence type="ECO:0000256" key="8">
    <source>
        <dbReference type="SAM" id="Phobius"/>
    </source>
</evidence>
<dbReference type="GO" id="GO:0005886">
    <property type="term" value="C:plasma membrane"/>
    <property type="evidence" value="ECO:0007669"/>
    <property type="project" value="UniProtKB-SubCell"/>
</dbReference>
<keyword evidence="3" id="KW-0813">Transport</keyword>
<gene>
    <name evidence="10" type="ordered locus">TherJR_1478</name>
</gene>
<feature type="transmembrane region" description="Helical" evidence="8">
    <location>
        <begin position="342"/>
        <end position="365"/>
    </location>
</feature>
<dbReference type="RefSeq" id="WP_013120347.1">
    <property type="nucleotide sequence ID" value="NC_014152.1"/>
</dbReference>
<feature type="transmembrane region" description="Helical" evidence="8">
    <location>
        <begin position="254"/>
        <end position="274"/>
    </location>
</feature>
<feature type="transmembrane region" description="Helical" evidence="8">
    <location>
        <begin position="281"/>
        <end position="299"/>
    </location>
</feature>
<dbReference type="PANTHER" id="PTHR43124">
    <property type="entry name" value="PURINE EFFLUX PUMP PBUE"/>
    <property type="match status" value="1"/>
</dbReference>
<evidence type="ECO:0000313" key="10">
    <source>
        <dbReference type="EMBL" id="ADG82332.1"/>
    </source>
</evidence>
<evidence type="ECO:0000256" key="2">
    <source>
        <dbReference type="ARBA" id="ARBA00007520"/>
    </source>
</evidence>
<feature type="transmembrane region" description="Helical" evidence="8">
    <location>
        <begin position="213"/>
        <end position="234"/>
    </location>
</feature>
<dbReference type="InterPro" id="IPR005829">
    <property type="entry name" value="Sugar_transporter_CS"/>
</dbReference>
<dbReference type="PROSITE" id="PS00216">
    <property type="entry name" value="SUGAR_TRANSPORT_1"/>
    <property type="match status" value="1"/>
</dbReference>
<feature type="transmembrane region" description="Helical" evidence="8">
    <location>
        <begin position="305"/>
        <end position="330"/>
    </location>
</feature>
<dbReference type="EMBL" id="CP002028">
    <property type="protein sequence ID" value="ADG82332.1"/>
    <property type="molecule type" value="Genomic_DNA"/>
</dbReference>
<dbReference type="GO" id="GO:0022857">
    <property type="term" value="F:transmembrane transporter activity"/>
    <property type="evidence" value="ECO:0007669"/>
    <property type="project" value="InterPro"/>
</dbReference>
<dbReference type="InterPro" id="IPR001958">
    <property type="entry name" value="Tet-R_TetA/multi-R_MdtG-like"/>
</dbReference>
<dbReference type="PROSITE" id="PS50850">
    <property type="entry name" value="MFS"/>
    <property type="match status" value="1"/>
</dbReference>
<dbReference type="SUPFAM" id="SSF103473">
    <property type="entry name" value="MFS general substrate transporter"/>
    <property type="match status" value="1"/>
</dbReference>
<proteinExistence type="inferred from homology"/>
<dbReference type="Pfam" id="PF07690">
    <property type="entry name" value="MFS_1"/>
    <property type="match status" value="1"/>
</dbReference>
<dbReference type="Gene3D" id="1.20.1250.20">
    <property type="entry name" value="MFS general substrate transporter like domains"/>
    <property type="match status" value="1"/>
</dbReference>
<evidence type="ECO:0000256" key="4">
    <source>
        <dbReference type="ARBA" id="ARBA00022475"/>
    </source>
</evidence>
<dbReference type="eggNOG" id="COG2814">
    <property type="taxonomic scope" value="Bacteria"/>
</dbReference>
<keyword evidence="5 8" id="KW-0812">Transmembrane</keyword>
<dbReference type="Proteomes" id="UP000002377">
    <property type="component" value="Chromosome"/>
</dbReference>
<sequence length="394" mass="41394">MKGNKIATILALGGVPFVMVLGNSMLIPVLPKIKSVLQISQFKVSLIITLFSIPAGIIIPLAGFLSDRLGRKTVIIPSLLIYGIGGVIAGLAAVLMKNPFTALLAGRVIQGIGAAGTAPVAMALAGDIFTNQQRGKALGSIEAANGLGKVVSPILGSLIGLIAWYATFWVFPILTVLVAAAIWLTVKEPKVAKRQENVANYINSLKNIFSNKAGLLLTSFFAGSLALLVLFGILFYLSDFLENTHKIFAVKKGFILAIPVLAMSSTSLITGSFIQKKVKLMKILTAAGLLILGASLGILPYLKNIYLFVGGIAVAGIGVGLVLPCLNTLITSACTIDERGMVTSLYGGVRFIGVAIGPPLFGWMMDISTLFMFWAPAVTAFIAAVLTIVFLPGC</sequence>
<feature type="transmembrane region" description="Helical" evidence="8">
    <location>
        <begin position="162"/>
        <end position="186"/>
    </location>
</feature>
<dbReference type="PANTHER" id="PTHR43124:SF3">
    <property type="entry name" value="CHLORAMPHENICOL EFFLUX PUMP RV0191"/>
    <property type="match status" value="1"/>
</dbReference>
<evidence type="ECO:0000313" key="11">
    <source>
        <dbReference type="Proteomes" id="UP000002377"/>
    </source>
</evidence>
<dbReference type="HOGENOM" id="CLU_001265_10_6_9"/>
<feature type="domain" description="Major facilitator superfamily (MFS) profile" evidence="9">
    <location>
        <begin position="8"/>
        <end position="394"/>
    </location>
</feature>
<dbReference type="KEGG" id="tjr:TherJR_1478"/>
<evidence type="ECO:0000259" key="9">
    <source>
        <dbReference type="PROSITE" id="PS50850"/>
    </source>
</evidence>
<feature type="transmembrane region" description="Helical" evidence="8">
    <location>
        <begin position="42"/>
        <end position="62"/>
    </location>
</feature>
<evidence type="ECO:0000256" key="6">
    <source>
        <dbReference type="ARBA" id="ARBA00022989"/>
    </source>
</evidence>
<accession>D5XFB1</accession>
<organism evidence="10 11">
    <name type="scientific">Thermincola potens (strain JR)</name>
    <dbReference type="NCBI Taxonomy" id="635013"/>
    <lineage>
        <taxon>Bacteria</taxon>
        <taxon>Bacillati</taxon>
        <taxon>Bacillota</taxon>
        <taxon>Clostridia</taxon>
        <taxon>Eubacteriales</taxon>
        <taxon>Thermincolaceae</taxon>
        <taxon>Thermincola</taxon>
    </lineage>
</organism>
<protein>
    <submittedName>
        <fullName evidence="10">Major facilitator superfamily MFS_1</fullName>
    </submittedName>
</protein>
<dbReference type="InterPro" id="IPR050189">
    <property type="entry name" value="MFS_Efflux_Transporters"/>
</dbReference>
<keyword evidence="7 8" id="KW-0472">Membrane</keyword>
<keyword evidence="4" id="KW-1003">Cell membrane</keyword>
<comment type="similarity">
    <text evidence="2">Belongs to the major facilitator superfamily. TCR/Tet family.</text>
</comment>
<feature type="transmembrane region" description="Helical" evidence="8">
    <location>
        <begin position="74"/>
        <end position="96"/>
    </location>
</feature>
<dbReference type="CDD" id="cd17474">
    <property type="entry name" value="MFS_YfmO_like"/>
    <property type="match status" value="1"/>
</dbReference>